<name>A0A4U5M999_STECR</name>
<protein>
    <submittedName>
        <fullName evidence="2">Uncharacterized protein</fullName>
    </submittedName>
</protein>
<feature type="region of interest" description="Disordered" evidence="1">
    <location>
        <begin position="141"/>
        <end position="216"/>
    </location>
</feature>
<evidence type="ECO:0000313" key="2">
    <source>
        <dbReference type="EMBL" id="TKR65569.1"/>
    </source>
</evidence>
<feature type="compositionally biased region" description="Basic and acidic residues" evidence="1">
    <location>
        <begin position="141"/>
        <end position="150"/>
    </location>
</feature>
<feature type="compositionally biased region" description="Polar residues" evidence="1">
    <location>
        <begin position="153"/>
        <end position="167"/>
    </location>
</feature>
<organism evidence="2 3">
    <name type="scientific">Steinernema carpocapsae</name>
    <name type="common">Entomopathogenic nematode</name>
    <dbReference type="NCBI Taxonomy" id="34508"/>
    <lineage>
        <taxon>Eukaryota</taxon>
        <taxon>Metazoa</taxon>
        <taxon>Ecdysozoa</taxon>
        <taxon>Nematoda</taxon>
        <taxon>Chromadorea</taxon>
        <taxon>Rhabditida</taxon>
        <taxon>Tylenchina</taxon>
        <taxon>Panagrolaimomorpha</taxon>
        <taxon>Strongyloidoidea</taxon>
        <taxon>Steinernematidae</taxon>
        <taxon>Steinernema</taxon>
    </lineage>
</organism>
<proteinExistence type="predicted"/>
<dbReference type="AlphaFoldDB" id="A0A4U5M999"/>
<comment type="caution">
    <text evidence="2">The sequence shown here is derived from an EMBL/GenBank/DDBJ whole genome shotgun (WGS) entry which is preliminary data.</text>
</comment>
<evidence type="ECO:0000313" key="3">
    <source>
        <dbReference type="Proteomes" id="UP000298663"/>
    </source>
</evidence>
<gene>
    <name evidence="2" type="ORF">L596_025956</name>
</gene>
<accession>A0A4U5M999</accession>
<feature type="compositionally biased region" description="Pro residues" evidence="1">
    <location>
        <begin position="169"/>
        <end position="179"/>
    </location>
</feature>
<reference evidence="2 3" key="1">
    <citation type="journal article" date="2015" name="Genome Biol.">
        <title>Comparative genomics of Steinernema reveals deeply conserved gene regulatory networks.</title>
        <authorList>
            <person name="Dillman A.R."/>
            <person name="Macchietto M."/>
            <person name="Porter C.F."/>
            <person name="Rogers A."/>
            <person name="Williams B."/>
            <person name="Antoshechkin I."/>
            <person name="Lee M.M."/>
            <person name="Goodwin Z."/>
            <person name="Lu X."/>
            <person name="Lewis E.E."/>
            <person name="Goodrich-Blair H."/>
            <person name="Stock S.P."/>
            <person name="Adams B.J."/>
            <person name="Sternberg P.W."/>
            <person name="Mortazavi A."/>
        </authorList>
    </citation>
    <scope>NUCLEOTIDE SEQUENCE [LARGE SCALE GENOMIC DNA]</scope>
    <source>
        <strain evidence="2 3">ALL</strain>
    </source>
</reference>
<keyword evidence="3" id="KW-1185">Reference proteome</keyword>
<reference evidence="2 3" key="2">
    <citation type="journal article" date="2019" name="G3 (Bethesda)">
        <title>Hybrid Assembly of the Genome of the Entomopathogenic Nematode Steinernema carpocapsae Identifies the X-Chromosome.</title>
        <authorList>
            <person name="Serra L."/>
            <person name="Macchietto M."/>
            <person name="Macias-Munoz A."/>
            <person name="McGill C.J."/>
            <person name="Rodriguez I.M."/>
            <person name="Rodriguez B."/>
            <person name="Murad R."/>
            <person name="Mortazavi A."/>
        </authorList>
    </citation>
    <scope>NUCLEOTIDE SEQUENCE [LARGE SCALE GENOMIC DNA]</scope>
    <source>
        <strain evidence="2 3">ALL</strain>
    </source>
</reference>
<sequence>MCLTRVGLRVKIKREETALGPGHRFLERKAIVPEMEATVGRIITRPGTTMRRSRVRRLEPEEYPPRTPEQLVSEHITQKQRTCYLGGCGGGRKIDPTDYGRLRRGRTEWYGDSNQKESRLPKTQICRGFLKPFPKRLDKAVQKPLPDLKRSRPPTNTPATVSRSAQGPSPLPEASPQPDVPESTAEEVHQVRQRRHPHSDEPPDSRIAPVSPRLKR</sequence>
<dbReference type="Proteomes" id="UP000298663">
    <property type="component" value="Unassembled WGS sequence"/>
</dbReference>
<evidence type="ECO:0000256" key="1">
    <source>
        <dbReference type="SAM" id="MobiDB-lite"/>
    </source>
</evidence>
<dbReference type="EMBL" id="AZBU02000009">
    <property type="protein sequence ID" value="TKR65569.1"/>
    <property type="molecule type" value="Genomic_DNA"/>
</dbReference>